<feature type="region of interest" description="Disordered" evidence="1">
    <location>
        <begin position="49"/>
        <end position="86"/>
    </location>
</feature>
<name>A0A6P3Y695_DINQU</name>
<proteinExistence type="predicted"/>
<evidence type="ECO:0000256" key="1">
    <source>
        <dbReference type="SAM" id="MobiDB-lite"/>
    </source>
</evidence>
<protein>
    <submittedName>
        <fullName evidence="3">Uncharacterized protein LOC106750046</fullName>
    </submittedName>
</protein>
<evidence type="ECO:0000313" key="3">
    <source>
        <dbReference type="RefSeq" id="XP_014485582.1"/>
    </source>
</evidence>
<keyword evidence="2" id="KW-1185">Reference proteome</keyword>
<feature type="compositionally biased region" description="Basic residues" evidence="1">
    <location>
        <begin position="62"/>
        <end position="73"/>
    </location>
</feature>
<dbReference type="Proteomes" id="UP000515204">
    <property type="component" value="Unplaced"/>
</dbReference>
<dbReference type="GeneID" id="106750046"/>
<sequence>MLQDGSNNTLDTGRGTMIQPGDVPVGWFRPRRARKRNRNVTNLTYTRHQQVRPPGGTFSALRQKKKRGARMARRGTESQDRPGFPQTCVYAHLPITTKREMRASS</sequence>
<evidence type="ECO:0000313" key="2">
    <source>
        <dbReference type="Proteomes" id="UP000515204"/>
    </source>
</evidence>
<feature type="compositionally biased region" description="Polar residues" evidence="1">
    <location>
        <begin position="1"/>
        <end position="11"/>
    </location>
</feature>
<accession>A0A6P3Y695</accession>
<dbReference type="AlphaFoldDB" id="A0A6P3Y695"/>
<feature type="region of interest" description="Disordered" evidence="1">
    <location>
        <begin position="1"/>
        <end position="27"/>
    </location>
</feature>
<reference evidence="3" key="1">
    <citation type="submission" date="2025-08" db="UniProtKB">
        <authorList>
            <consortium name="RefSeq"/>
        </authorList>
    </citation>
    <scope>IDENTIFICATION</scope>
</reference>
<gene>
    <name evidence="3" type="primary">LOC106750046</name>
</gene>
<dbReference type="RefSeq" id="XP_014485582.1">
    <property type="nucleotide sequence ID" value="XM_014630096.1"/>
</dbReference>
<dbReference type="KEGG" id="dqu:106750046"/>
<organism evidence="2 3">
    <name type="scientific">Dinoponera quadriceps</name>
    <name type="common">South American ant</name>
    <dbReference type="NCBI Taxonomy" id="609295"/>
    <lineage>
        <taxon>Eukaryota</taxon>
        <taxon>Metazoa</taxon>
        <taxon>Ecdysozoa</taxon>
        <taxon>Arthropoda</taxon>
        <taxon>Hexapoda</taxon>
        <taxon>Insecta</taxon>
        <taxon>Pterygota</taxon>
        <taxon>Neoptera</taxon>
        <taxon>Endopterygota</taxon>
        <taxon>Hymenoptera</taxon>
        <taxon>Apocrita</taxon>
        <taxon>Aculeata</taxon>
        <taxon>Formicoidea</taxon>
        <taxon>Formicidae</taxon>
        <taxon>Ponerinae</taxon>
        <taxon>Ponerini</taxon>
        <taxon>Dinoponera</taxon>
    </lineage>
</organism>